<feature type="transmembrane region" description="Helical" evidence="1">
    <location>
        <begin position="41"/>
        <end position="61"/>
    </location>
</feature>
<reference evidence="2 3" key="1">
    <citation type="submission" date="2010-08" db="EMBL/GenBank/DDBJ databases">
        <title>Complete sequence of Clostridium cellulovorans 743B.</title>
        <authorList>
            <consortium name="US DOE Joint Genome Institute"/>
            <person name="Lucas S."/>
            <person name="Copeland A."/>
            <person name="Lapidus A."/>
            <person name="Cheng J.-F."/>
            <person name="Bruce D."/>
            <person name="Goodwin L."/>
            <person name="Pitluck S."/>
            <person name="Chertkov O."/>
            <person name="Detter J.C."/>
            <person name="Han C."/>
            <person name="Tapia R."/>
            <person name="Land M."/>
            <person name="Hauser L."/>
            <person name="Chang Y.-J."/>
            <person name="Jeffries C."/>
            <person name="Kyrpides N."/>
            <person name="Ivanova N."/>
            <person name="Mikhailova N."/>
            <person name="Hemme C.L."/>
            <person name="Woyke T."/>
        </authorList>
    </citation>
    <scope>NUCLEOTIDE SEQUENCE [LARGE SCALE GENOMIC DNA]</scope>
    <source>
        <strain evidence="3">ATCC 35296 / DSM 3052 / OCM 3 / 743B</strain>
    </source>
</reference>
<protein>
    <recommendedName>
        <fullName evidence="4">Oligosaccharide repeat unit polymerase</fullName>
    </recommendedName>
</protein>
<evidence type="ECO:0000313" key="2">
    <source>
        <dbReference type="EMBL" id="ADL51939.1"/>
    </source>
</evidence>
<name>D9SNX4_CLOC7</name>
<feature type="transmembrane region" description="Helical" evidence="1">
    <location>
        <begin position="374"/>
        <end position="392"/>
    </location>
</feature>
<keyword evidence="3" id="KW-1185">Reference proteome</keyword>
<dbReference type="EMBL" id="CP002160">
    <property type="protein sequence ID" value="ADL51939.1"/>
    <property type="molecule type" value="Genomic_DNA"/>
</dbReference>
<dbReference type="Proteomes" id="UP000002730">
    <property type="component" value="Chromosome"/>
</dbReference>
<proteinExistence type="predicted"/>
<feature type="transmembrane region" description="Helical" evidence="1">
    <location>
        <begin position="203"/>
        <end position="224"/>
    </location>
</feature>
<dbReference type="NCBIfam" id="TIGR04370">
    <property type="entry name" value="glyco_rpt_poly"/>
    <property type="match status" value="1"/>
</dbReference>
<feature type="transmembrane region" description="Helical" evidence="1">
    <location>
        <begin position="398"/>
        <end position="415"/>
    </location>
</feature>
<evidence type="ECO:0000313" key="3">
    <source>
        <dbReference type="Proteomes" id="UP000002730"/>
    </source>
</evidence>
<dbReference type="KEGG" id="ccb:Clocel_2199"/>
<dbReference type="AlphaFoldDB" id="D9SNX4"/>
<organism evidence="2 3">
    <name type="scientific">Clostridium cellulovorans (strain ATCC 35296 / DSM 3052 / OCM 3 / 743B)</name>
    <dbReference type="NCBI Taxonomy" id="573061"/>
    <lineage>
        <taxon>Bacteria</taxon>
        <taxon>Bacillati</taxon>
        <taxon>Bacillota</taxon>
        <taxon>Clostridia</taxon>
        <taxon>Eubacteriales</taxon>
        <taxon>Clostridiaceae</taxon>
        <taxon>Clostridium</taxon>
    </lineage>
</organism>
<feature type="transmembrane region" description="Helical" evidence="1">
    <location>
        <begin position="341"/>
        <end position="362"/>
    </location>
</feature>
<gene>
    <name evidence="2" type="ordered locus">Clocel_2199</name>
</gene>
<feature type="transmembrane region" description="Helical" evidence="1">
    <location>
        <begin position="81"/>
        <end position="102"/>
    </location>
</feature>
<evidence type="ECO:0000256" key="1">
    <source>
        <dbReference type="SAM" id="Phobius"/>
    </source>
</evidence>
<feature type="transmembrane region" description="Helical" evidence="1">
    <location>
        <begin position="12"/>
        <end position="35"/>
    </location>
</feature>
<dbReference type="OrthoDB" id="7017941at2"/>
<dbReference type="HOGENOM" id="CLU_646729_0_0_9"/>
<dbReference type="eggNOG" id="ENOG502ZSNF">
    <property type="taxonomic scope" value="Bacteria"/>
</dbReference>
<dbReference type="STRING" id="573061.Clocel_2199"/>
<dbReference type="RefSeq" id="WP_010076836.1">
    <property type="nucleotide sequence ID" value="NC_014393.1"/>
</dbReference>
<accession>D9SNX4</accession>
<feature type="transmembrane region" description="Helical" evidence="1">
    <location>
        <begin position="122"/>
        <end position="145"/>
    </location>
</feature>
<keyword evidence="1" id="KW-1133">Transmembrane helix</keyword>
<sequence>MNLLKKLNSPIKAIIFSMVLWSIAYIFHTHSYTIILKSNGIFILAIYVIAFILGATFLKVIERNKESLEVSHEGTYNKKWINTLIILSIIGLLTKGYDLIVNKNYLSYSGSSDFKSNYTGNSFNFISLISALLFPMALLLLLAYIDDKKSFEKKQKIAVWANFGGIILFSVAIGTRTQITFIAVAVLFIFFSKKLNLSKSKKIKIIAFISVFLIGFFFYSVTILSDRLQYQKKNTSDALIYLEKMHHVDLDDFIWNFLDNNVVSGEIIYATVSLRHYLIHGIYQFQLLVDVFDTDNIAYGQYQFNPIFKGLSLLGVSYRTIGNIENFVPESGVYSTFFGDVYIDFGIYGFIYMFFLGVISQMIFSRRNNKNYKLMYSIIYSIILHMFFINMISYAMGLYFIISFILGLYIVPKFIRGGIVVEKT</sequence>
<keyword evidence="1" id="KW-0812">Transmembrane</keyword>
<evidence type="ECO:0008006" key="4">
    <source>
        <dbReference type="Google" id="ProtNLM"/>
    </source>
</evidence>
<feature type="transmembrane region" description="Helical" evidence="1">
    <location>
        <begin position="157"/>
        <end position="173"/>
    </location>
</feature>
<feature type="transmembrane region" description="Helical" evidence="1">
    <location>
        <begin position="179"/>
        <end position="196"/>
    </location>
</feature>
<keyword evidence="1" id="KW-0472">Membrane</keyword>